<evidence type="ECO:0000313" key="3">
    <source>
        <dbReference type="Proteomes" id="UP001175000"/>
    </source>
</evidence>
<feature type="transmembrane region" description="Helical" evidence="1">
    <location>
        <begin position="83"/>
        <end position="102"/>
    </location>
</feature>
<proteinExistence type="predicted"/>
<keyword evidence="1" id="KW-1133">Transmembrane helix</keyword>
<keyword evidence="1" id="KW-0472">Membrane</keyword>
<name>A0AA40BWY9_9PEZI</name>
<evidence type="ECO:0000313" key="2">
    <source>
        <dbReference type="EMBL" id="KAK0616597.1"/>
    </source>
</evidence>
<accession>A0AA40BWY9</accession>
<reference evidence="2" key="1">
    <citation type="submission" date="2023-06" db="EMBL/GenBank/DDBJ databases">
        <title>Genome-scale phylogeny and comparative genomics of the fungal order Sordariales.</title>
        <authorList>
            <consortium name="Lawrence Berkeley National Laboratory"/>
            <person name="Hensen N."/>
            <person name="Bonometti L."/>
            <person name="Westerberg I."/>
            <person name="Brannstrom I.O."/>
            <person name="Guillou S."/>
            <person name="Cros-Aarteil S."/>
            <person name="Calhoun S."/>
            <person name="Haridas S."/>
            <person name="Kuo A."/>
            <person name="Mondo S."/>
            <person name="Pangilinan J."/>
            <person name="Riley R."/>
            <person name="Labutti K."/>
            <person name="Andreopoulos B."/>
            <person name="Lipzen A."/>
            <person name="Chen C."/>
            <person name="Yanf M."/>
            <person name="Daum C."/>
            <person name="Ng V."/>
            <person name="Clum A."/>
            <person name="Steindorff A."/>
            <person name="Ohm R."/>
            <person name="Martin F."/>
            <person name="Silar P."/>
            <person name="Natvig D."/>
            <person name="Lalanne C."/>
            <person name="Gautier V."/>
            <person name="Ament-Velasquez S.L."/>
            <person name="Kruys A."/>
            <person name="Hutchinson M.I."/>
            <person name="Powell A.J."/>
            <person name="Barry K."/>
            <person name="Miller A.N."/>
            <person name="Grigoriev I.V."/>
            <person name="Debuchy R."/>
            <person name="Gladieux P."/>
            <person name="Thoren M.H."/>
            <person name="Johannesson H."/>
        </authorList>
    </citation>
    <scope>NUCLEOTIDE SEQUENCE</scope>
    <source>
        <strain evidence="2">CBS 606.72</strain>
    </source>
</reference>
<protein>
    <submittedName>
        <fullName evidence="2">Uncharacterized protein</fullName>
    </submittedName>
</protein>
<organism evidence="2 3">
    <name type="scientific">Immersiella caudata</name>
    <dbReference type="NCBI Taxonomy" id="314043"/>
    <lineage>
        <taxon>Eukaryota</taxon>
        <taxon>Fungi</taxon>
        <taxon>Dikarya</taxon>
        <taxon>Ascomycota</taxon>
        <taxon>Pezizomycotina</taxon>
        <taxon>Sordariomycetes</taxon>
        <taxon>Sordariomycetidae</taxon>
        <taxon>Sordariales</taxon>
        <taxon>Lasiosphaeriaceae</taxon>
        <taxon>Immersiella</taxon>
    </lineage>
</organism>
<feature type="transmembrane region" description="Helical" evidence="1">
    <location>
        <begin position="310"/>
        <end position="331"/>
    </location>
</feature>
<keyword evidence="1" id="KW-0812">Transmembrane</keyword>
<dbReference type="AlphaFoldDB" id="A0AA40BWY9"/>
<sequence length="348" mass="37629">MTYLQVQKSILIGLSVLGFYLVWGVMYQNGSFDLMIRTAWTATYEDGRYLRKSYTGIFALDFPVRVLVVFFDGLLGTNDPAPYLMLVELVATLLVINVMTLVEGSRGKASKALRFPALWQYGWNCAGVAVFLPVWVLLYLGQGLAGTSGLPLNVSTALPTTTLWLMASTTPLLVPALLEATPAQIHIGIICFFLTPPLYAIAQSIGRSINAAGAGSKKPIELSYKLAGIVSAMLHYLVLYRIFCGEEKYGLSLGSVYLPSPSAVQPPVLLTEGALLFIQYDYHVTGVVIVLLGVQLTSVRAGASGWLNQIGVFGFLFVVAGPGAGLAYALFCKERRIGEGTLGQNKRL</sequence>
<dbReference type="Proteomes" id="UP001175000">
    <property type="component" value="Unassembled WGS sequence"/>
</dbReference>
<feature type="transmembrane region" description="Helical" evidence="1">
    <location>
        <begin position="185"/>
        <end position="202"/>
    </location>
</feature>
<dbReference type="EMBL" id="JAULSU010000005">
    <property type="protein sequence ID" value="KAK0616597.1"/>
    <property type="molecule type" value="Genomic_DNA"/>
</dbReference>
<evidence type="ECO:0000256" key="1">
    <source>
        <dbReference type="SAM" id="Phobius"/>
    </source>
</evidence>
<keyword evidence="3" id="KW-1185">Reference proteome</keyword>
<feature type="transmembrane region" description="Helical" evidence="1">
    <location>
        <begin position="222"/>
        <end position="243"/>
    </location>
</feature>
<feature type="transmembrane region" description="Helical" evidence="1">
    <location>
        <begin position="6"/>
        <end position="27"/>
    </location>
</feature>
<comment type="caution">
    <text evidence="2">The sequence shown here is derived from an EMBL/GenBank/DDBJ whole genome shotgun (WGS) entry which is preliminary data.</text>
</comment>
<feature type="transmembrane region" description="Helical" evidence="1">
    <location>
        <begin position="123"/>
        <end position="141"/>
    </location>
</feature>
<gene>
    <name evidence="2" type="ORF">B0T14DRAFT_497804</name>
</gene>
<feature type="transmembrane region" description="Helical" evidence="1">
    <location>
        <begin position="54"/>
        <end position="71"/>
    </location>
</feature>